<keyword evidence="1" id="KW-1133">Transmembrane helix</keyword>
<evidence type="ECO:0000313" key="3">
    <source>
        <dbReference type="Proteomes" id="UP000246410"/>
    </source>
</evidence>
<feature type="transmembrane region" description="Helical" evidence="1">
    <location>
        <begin position="48"/>
        <end position="66"/>
    </location>
</feature>
<dbReference type="InterPro" id="IPR021218">
    <property type="entry name" value="DUF2784"/>
</dbReference>
<evidence type="ECO:0000313" key="2">
    <source>
        <dbReference type="EMBL" id="PWV74263.1"/>
    </source>
</evidence>
<dbReference type="Proteomes" id="UP000246410">
    <property type="component" value="Unassembled WGS sequence"/>
</dbReference>
<sequence length="139" mass="15016">MIPGARAGPYPGGVPYRVLADLIAVTHVAFIAYVVAGGFLAWRWPRTIGVHLVAASWGFGTILIGFDCPLTYAENWARRQAGVAQLPEAGFIDHYLTGVIYPDSALGLVRLLAAVAVLVSWVGYWRLAQRHRRLSSGAA</sequence>
<comment type="caution">
    <text evidence="2">The sequence shown here is derived from an EMBL/GenBank/DDBJ whole genome shotgun (WGS) entry which is preliminary data.</text>
</comment>
<proteinExistence type="predicted"/>
<name>A0A317NH91_9NOCA</name>
<keyword evidence="1" id="KW-0812">Transmembrane</keyword>
<accession>A0A317NH91</accession>
<dbReference type="AlphaFoldDB" id="A0A317NH91"/>
<feature type="transmembrane region" description="Helical" evidence="1">
    <location>
        <begin position="18"/>
        <end position="41"/>
    </location>
</feature>
<reference evidence="2 3" key="1">
    <citation type="submission" date="2018-05" db="EMBL/GenBank/DDBJ databases">
        <title>Genomic Encyclopedia of Type Strains, Phase IV (KMG-IV): sequencing the most valuable type-strain genomes for metagenomic binning, comparative biology and taxonomic classification.</title>
        <authorList>
            <person name="Goeker M."/>
        </authorList>
    </citation>
    <scope>NUCLEOTIDE SEQUENCE [LARGE SCALE GENOMIC DNA]</scope>
    <source>
        <strain evidence="2 3">DSM 44717</strain>
    </source>
</reference>
<gene>
    <name evidence="2" type="ORF">DFR69_10674</name>
</gene>
<keyword evidence="3" id="KW-1185">Reference proteome</keyword>
<protein>
    <submittedName>
        <fullName evidence="2">Uncharacterized protein DUF2784</fullName>
    </submittedName>
</protein>
<keyword evidence="1" id="KW-0472">Membrane</keyword>
<dbReference type="EMBL" id="QGTL01000006">
    <property type="protein sequence ID" value="PWV74263.1"/>
    <property type="molecule type" value="Genomic_DNA"/>
</dbReference>
<feature type="transmembrane region" description="Helical" evidence="1">
    <location>
        <begin position="105"/>
        <end position="125"/>
    </location>
</feature>
<organism evidence="2 3">
    <name type="scientific">Nocardia neocaledoniensis</name>
    <dbReference type="NCBI Taxonomy" id="236511"/>
    <lineage>
        <taxon>Bacteria</taxon>
        <taxon>Bacillati</taxon>
        <taxon>Actinomycetota</taxon>
        <taxon>Actinomycetes</taxon>
        <taxon>Mycobacteriales</taxon>
        <taxon>Nocardiaceae</taxon>
        <taxon>Nocardia</taxon>
    </lineage>
</organism>
<evidence type="ECO:0000256" key="1">
    <source>
        <dbReference type="SAM" id="Phobius"/>
    </source>
</evidence>
<dbReference type="Pfam" id="PF10861">
    <property type="entry name" value="DUF2784"/>
    <property type="match status" value="1"/>
</dbReference>